<dbReference type="RefSeq" id="WP_072764112.1">
    <property type="nucleotide sequence ID" value="NZ_FQYX01000009.1"/>
</dbReference>
<keyword evidence="2" id="KW-1185">Reference proteome</keyword>
<dbReference type="AlphaFoldDB" id="A0A1M6FP45"/>
<organism evidence="1 2">
    <name type="scientific">Arenibacter nanhaiticus</name>
    <dbReference type="NCBI Taxonomy" id="558155"/>
    <lineage>
        <taxon>Bacteria</taxon>
        <taxon>Pseudomonadati</taxon>
        <taxon>Bacteroidota</taxon>
        <taxon>Flavobacteriia</taxon>
        <taxon>Flavobacteriales</taxon>
        <taxon>Flavobacteriaceae</taxon>
        <taxon>Arenibacter</taxon>
    </lineage>
</organism>
<dbReference type="STRING" id="558155.SAMN04487911_10933"/>
<evidence type="ECO:0000313" key="1">
    <source>
        <dbReference type="EMBL" id="SHI99457.1"/>
    </source>
</evidence>
<sequence length="59" mass="7018">MSVRKLREKLEIEQITSHRVSSIAFRDLENGKLYEDVGHTREIRPEDIKHIRTAIVFKK</sequence>
<gene>
    <name evidence="1" type="ORF">SAMN04487911_10933</name>
</gene>
<evidence type="ECO:0000313" key="2">
    <source>
        <dbReference type="Proteomes" id="UP000184231"/>
    </source>
</evidence>
<dbReference type="Proteomes" id="UP000184231">
    <property type="component" value="Unassembled WGS sequence"/>
</dbReference>
<protein>
    <submittedName>
        <fullName evidence="1">Uncharacterized protein</fullName>
    </submittedName>
</protein>
<proteinExistence type="predicted"/>
<name>A0A1M6FP45_9FLAO</name>
<dbReference type="EMBL" id="FQYX01000009">
    <property type="protein sequence ID" value="SHI99457.1"/>
    <property type="molecule type" value="Genomic_DNA"/>
</dbReference>
<accession>A0A1M6FP45</accession>
<reference evidence="1 2" key="1">
    <citation type="submission" date="2016-11" db="EMBL/GenBank/DDBJ databases">
        <authorList>
            <person name="Jaros S."/>
            <person name="Januszkiewicz K."/>
            <person name="Wedrychowicz H."/>
        </authorList>
    </citation>
    <scope>NUCLEOTIDE SEQUENCE [LARGE SCALE GENOMIC DNA]</scope>
    <source>
        <strain evidence="1 2">CGMCC 1.8863</strain>
    </source>
</reference>